<dbReference type="EMBL" id="OZ023717">
    <property type="protein sequence ID" value="CAK9866893.1"/>
    <property type="molecule type" value="Genomic_DNA"/>
</dbReference>
<dbReference type="Proteomes" id="UP001497522">
    <property type="component" value="Chromosome 16"/>
</dbReference>
<sequence>MGLLFKLAEEWLTKAQIELKHTLTLAVVKELSTEVEQFLWAGPGHEMDPVFSFSWAAQFVVSPPFDGATGLVLASGAKARALGLHVIAKLQGYADAEQVF</sequence>
<proteinExistence type="predicted"/>
<protein>
    <submittedName>
        <fullName evidence="1">Uncharacterized protein</fullName>
    </submittedName>
</protein>
<accession>A0ABP1AWM6</accession>
<organism evidence="1 2">
    <name type="scientific">Sphagnum jensenii</name>
    <dbReference type="NCBI Taxonomy" id="128206"/>
    <lineage>
        <taxon>Eukaryota</taxon>
        <taxon>Viridiplantae</taxon>
        <taxon>Streptophyta</taxon>
        <taxon>Embryophyta</taxon>
        <taxon>Bryophyta</taxon>
        <taxon>Sphagnophytina</taxon>
        <taxon>Sphagnopsida</taxon>
        <taxon>Sphagnales</taxon>
        <taxon>Sphagnaceae</taxon>
        <taxon>Sphagnum</taxon>
    </lineage>
</organism>
<evidence type="ECO:0000313" key="2">
    <source>
        <dbReference type="Proteomes" id="UP001497522"/>
    </source>
</evidence>
<gene>
    <name evidence="1" type="ORF">CSSPJE1EN2_LOCUS9888</name>
</gene>
<evidence type="ECO:0000313" key="1">
    <source>
        <dbReference type="EMBL" id="CAK9866893.1"/>
    </source>
</evidence>
<keyword evidence="2" id="KW-1185">Reference proteome</keyword>
<reference evidence="1" key="1">
    <citation type="submission" date="2024-03" db="EMBL/GenBank/DDBJ databases">
        <authorList>
            <consortium name="ELIXIR-Norway"/>
            <consortium name="Elixir Norway"/>
        </authorList>
    </citation>
    <scope>NUCLEOTIDE SEQUENCE</scope>
</reference>
<name>A0ABP1AWM6_9BRYO</name>